<dbReference type="GO" id="GO:0030154">
    <property type="term" value="P:cell differentiation"/>
    <property type="evidence" value="ECO:0007669"/>
    <property type="project" value="TreeGrafter"/>
</dbReference>
<keyword evidence="2 3" id="KW-0539">Nucleus</keyword>
<feature type="domain" description="Fork-head" evidence="5">
    <location>
        <begin position="93"/>
        <end position="186"/>
    </location>
</feature>
<keyword evidence="1 3" id="KW-0238">DNA-binding</keyword>
<dbReference type="InterPro" id="IPR036390">
    <property type="entry name" value="WH_DNA-bd_sf"/>
</dbReference>
<proteinExistence type="evidence at transcript level"/>
<dbReference type="GO" id="GO:0009653">
    <property type="term" value="P:anatomical structure morphogenesis"/>
    <property type="evidence" value="ECO:0007669"/>
    <property type="project" value="TreeGrafter"/>
</dbReference>
<evidence type="ECO:0000256" key="2">
    <source>
        <dbReference type="ARBA" id="ARBA00023242"/>
    </source>
</evidence>
<evidence type="ECO:0000256" key="1">
    <source>
        <dbReference type="ARBA" id="ARBA00023125"/>
    </source>
</evidence>
<dbReference type="GO" id="GO:0005634">
    <property type="term" value="C:nucleus"/>
    <property type="evidence" value="ECO:0007669"/>
    <property type="project" value="UniProtKB-SubCell"/>
</dbReference>
<dbReference type="PANTHER" id="PTHR11829:SF343">
    <property type="entry name" value="FORK-HEAD DOMAIN-CONTAINING PROTEIN"/>
    <property type="match status" value="1"/>
</dbReference>
<dbReference type="PRINTS" id="PR00053">
    <property type="entry name" value="FORKHEAD"/>
</dbReference>
<organism evidence="6">
    <name type="scientific">Clytia hemisphaerica</name>
    <dbReference type="NCBI Taxonomy" id="252671"/>
    <lineage>
        <taxon>Eukaryota</taxon>
        <taxon>Metazoa</taxon>
        <taxon>Cnidaria</taxon>
        <taxon>Hydrozoa</taxon>
        <taxon>Hydroidolina</taxon>
        <taxon>Leptothecata</taxon>
        <taxon>Obeliida</taxon>
        <taxon>Clytiidae</taxon>
        <taxon>Clytia</taxon>
    </lineage>
</organism>
<evidence type="ECO:0000313" key="6">
    <source>
        <dbReference type="EMBL" id="ABG21225.1"/>
    </source>
</evidence>
<comment type="subcellular location">
    <subcellularLocation>
        <location evidence="3">Nucleus</location>
    </subcellularLocation>
</comment>
<dbReference type="Gene3D" id="1.10.10.10">
    <property type="entry name" value="Winged helix-like DNA-binding domain superfamily/Winged helix DNA-binding domain"/>
    <property type="match status" value="1"/>
</dbReference>
<dbReference type="SMART" id="SM00339">
    <property type="entry name" value="FH"/>
    <property type="match status" value="1"/>
</dbReference>
<dbReference type="SUPFAM" id="SSF46785">
    <property type="entry name" value="Winged helix' DNA-binding domain"/>
    <property type="match status" value="1"/>
</dbReference>
<dbReference type="InterPro" id="IPR030456">
    <property type="entry name" value="TF_fork_head_CS_2"/>
</dbReference>
<dbReference type="PANTHER" id="PTHR11829">
    <property type="entry name" value="FORKHEAD BOX PROTEIN"/>
    <property type="match status" value="1"/>
</dbReference>
<dbReference type="InterPro" id="IPR036388">
    <property type="entry name" value="WH-like_DNA-bd_sf"/>
</dbReference>
<dbReference type="AlphaFoldDB" id="Q0Q5C8"/>
<gene>
    <name evidence="6" type="primary">FoxQ2b</name>
</gene>
<evidence type="ECO:0000256" key="3">
    <source>
        <dbReference type="PROSITE-ProRule" id="PRU00089"/>
    </source>
</evidence>
<dbReference type="PROSITE" id="PS50039">
    <property type="entry name" value="FORK_HEAD_3"/>
    <property type="match status" value="1"/>
</dbReference>
<evidence type="ECO:0000313" key="7">
    <source>
        <dbReference type="EMBL" id="JAC84847.1"/>
    </source>
</evidence>
<feature type="region of interest" description="Disordered" evidence="4">
    <location>
        <begin position="62"/>
        <end position="95"/>
    </location>
</feature>
<sequence length="380" mass="43709">MIMRPEPTKLRFDIQQQSYREDMKKPFCFDSITAEKQEQKSMAAEIEIIETSRDQVVKEKKMVDENAVKTRDTKVSESSSTRGSDDEGTTDGKPNHSYISLIANAILSSKEKRLVLSDIYQFVLDTQPYFRNKAGQGWRNSIRHNLSLNECFVKAGRSPNGKGHFWAINPANFDDFSKGDFRRRRAQRRARRAMAFGDLIEHFGPYWSSYQQYSSSRPTMASYTSHPVRYSPYYRPTSIRSPECKSPPYLVSSKRIEVNSKPIATSLPTPSPPPTAIKKRGFDVESLLRDDKEIERPIPIKINKRPSSTDVSPPSFTGVASSYPYARLNLDYLNDKRYATPRFGATDLSTAASLYERRRIYGSTQRPHYLWDERYKLSMV</sequence>
<dbReference type="GO" id="GO:0000981">
    <property type="term" value="F:DNA-binding transcription factor activity, RNA polymerase II-specific"/>
    <property type="evidence" value="ECO:0007669"/>
    <property type="project" value="TreeGrafter"/>
</dbReference>
<accession>Q0Q5C8</accession>
<dbReference type="PROSITE" id="PS00658">
    <property type="entry name" value="FORK_HEAD_2"/>
    <property type="match status" value="1"/>
</dbReference>
<dbReference type="Pfam" id="PF00250">
    <property type="entry name" value="Forkhead"/>
    <property type="match status" value="1"/>
</dbReference>
<feature type="DNA-binding region" description="Fork-head" evidence="3">
    <location>
        <begin position="93"/>
        <end position="186"/>
    </location>
</feature>
<dbReference type="EMBL" id="GBGP01000370">
    <property type="protein sequence ID" value="JAC84847.1"/>
    <property type="molecule type" value="mRNA"/>
</dbReference>
<feature type="compositionally biased region" description="Basic and acidic residues" evidence="4">
    <location>
        <begin position="62"/>
        <end position="75"/>
    </location>
</feature>
<dbReference type="InterPro" id="IPR001766">
    <property type="entry name" value="Fork_head_dom"/>
</dbReference>
<evidence type="ECO:0000256" key="4">
    <source>
        <dbReference type="SAM" id="MobiDB-lite"/>
    </source>
</evidence>
<dbReference type="EMBL" id="DQ537957">
    <property type="protein sequence ID" value="ABG21225.1"/>
    <property type="molecule type" value="mRNA"/>
</dbReference>
<evidence type="ECO:0000259" key="5">
    <source>
        <dbReference type="PROSITE" id="PS50039"/>
    </source>
</evidence>
<dbReference type="InterPro" id="IPR050211">
    <property type="entry name" value="FOX_domain-containing"/>
</dbReference>
<name>Q0Q5C8_9CNID</name>
<reference evidence="7" key="2">
    <citation type="journal article" date="2014" name="PLoS Genet.">
        <title>Differential Responses to Wnt and PCP Disruption Predict Expression and Developmental Function of Conserved and Novel Genes in a Cnidarian.</title>
        <authorList>
            <person name="Lapebie P."/>
            <person name="Ruggiero A."/>
            <person name="Barreau C."/>
            <person name="Chevalier S."/>
            <person name="Chang P."/>
            <person name="Dru P."/>
            <person name="Houliston E."/>
            <person name="Momose T."/>
        </authorList>
    </citation>
    <scope>NUCLEOTIDE SEQUENCE</scope>
</reference>
<protein>
    <submittedName>
        <fullName evidence="7">Forkhead box protein</fullName>
    </submittedName>
    <submittedName>
        <fullName evidence="6">Forkhead box-containing transcription factor FoxQ2b</fullName>
    </submittedName>
</protein>
<dbReference type="CDD" id="cd20035">
    <property type="entry name" value="FH_FOXQ2-like"/>
    <property type="match status" value="1"/>
</dbReference>
<dbReference type="GO" id="GO:0000978">
    <property type="term" value="F:RNA polymerase II cis-regulatory region sequence-specific DNA binding"/>
    <property type="evidence" value="ECO:0007669"/>
    <property type="project" value="TreeGrafter"/>
</dbReference>
<reference evidence="6" key="1">
    <citation type="journal article" date="2006" name="Dev. Genes Evol.">
        <title>Polarised expression of FoxB and FoxQ2 genes during development of the hydrozoan Clytia hemisphaerica.</title>
        <authorList>
            <person name="Chevalier S."/>
            <person name="Martin A."/>
            <person name="Leclere L."/>
            <person name="Amiel A."/>
            <person name="Houliston E."/>
        </authorList>
    </citation>
    <scope>NUCLEOTIDE SEQUENCE</scope>
</reference>
<dbReference type="InterPro" id="IPR047519">
    <property type="entry name" value="FH_FOXQ2-like"/>
</dbReference>